<feature type="compositionally biased region" description="Low complexity" evidence="1">
    <location>
        <begin position="293"/>
        <end position="310"/>
    </location>
</feature>
<evidence type="ECO:0000256" key="1">
    <source>
        <dbReference type="SAM" id="MobiDB-lite"/>
    </source>
</evidence>
<evidence type="ECO:0000313" key="2">
    <source>
        <dbReference type="EMBL" id="GGK94825.1"/>
    </source>
</evidence>
<feature type="compositionally biased region" description="Basic and acidic residues" evidence="1">
    <location>
        <begin position="31"/>
        <end position="44"/>
    </location>
</feature>
<dbReference type="EMBL" id="BMQD01000030">
    <property type="protein sequence ID" value="GGK94825.1"/>
    <property type="molecule type" value="Genomic_DNA"/>
</dbReference>
<dbReference type="AlphaFoldDB" id="A0AA37BN21"/>
<reference evidence="2" key="2">
    <citation type="submission" date="2022-09" db="EMBL/GenBank/DDBJ databases">
        <authorList>
            <person name="Sun Q."/>
            <person name="Ohkuma M."/>
        </authorList>
    </citation>
    <scope>NUCLEOTIDE SEQUENCE</scope>
    <source>
        <strain evidence="2">JCM 3093</strain>
    </source>
</reference>
<dbReference type="Proteomes" id="UP000627984">
    <property type="component" value="Unassembled WGS sequence"/>
</dbReference>
<feature type="compositionally biased region" description="Gly residues" evidence="1">
    <location>
        <begin position="235"/>
        <end position="258"/>
    </location>
</feature>
<sequence>MHDRRLPAIPADHSVIGRILSVVSGRLERSTCDTGDEMHGEHGPTPRSVRRGRMPYDDSPPEFSDPPGPGGQDGTVTLPRFPGKGTRARPRTFRGGLSGPVLVGGFLLLAGAGGLSSVWLGEAGPSAAPGHGSPLPAAPPAGDGLGTAPWNAAPAPAPSLTSRGAPSERSSARPHAGAGKESVDGSRPGAEDGLPPGAEAGSSARITAAPEADPSGAAVVERPRPAVTAVRGDGAVQGGSTGSTGAGGTAAAGRGPGGAAIKPAVPPGRTPPAGTRPSADGRPPGGTGPSGGRPPSSGEGVPGDGPASRGDGAGGGAGFGTGGGGPHGADALDQRFSSAYVCRRLPRGDWRHTYCVQVWEDFRRTNGLP</sequence>
<feature type="compositionally biased region" description="Low complexity" evidence="1">
    <location>
        <begin position="126"/>
        <end position="154"/>
    </location>
</feature>
<feature type="compositionally biased region" description="Gly residues" evidence="1">
    <location>
        <begin position="311"/>
        <end position="327"/>
    </location>
</feature>
<evidence type="ECO:0000313" key="3">
    <source>
        <dbReference type="Proteomes" id="UP000627984"/>
    </source>
</evidence>
<gene>
    <name evidence="2" type="ORF">GCM10010126_62830</name>
</gene>
<proteinExistence type="predicted"/>
<comment type="caution">
    <text evidence="2">The sequence shown here is derived from an EMBL/GenBank/DDBJ whole genome shotgun (WGS) entry which is preliminary data.</text>
</comment>
<reference evidence="2" key="1">
    <citation type="journal article" date="2014" name="Int. J. Syst. Evol. Microbiol.">
        <title>Complete genome sequence of Corynebacterium casei LMG S-19264T (=DSM 44701T), isolated from a smear-ripened cheese.</title>
        <authorList>
            <consortium name="US DOE Joint Genome Institute (JGI-PGF)"/>
            <person name="Walter F."/>
            <person name="Albersmeier A."/>
            <person name="Kalinowski J."/>
            <person name="Ruckert C."/>
        </authorList>
    </citation>
    <scope>NUCLEOTIDE SEQUENCE</scope>
    <source>
        <strain evidence="2">JCM 3093</strain>
    </source>
</reference>
<name>A0AA37BN21_9ACTN</name>
<protein>
    <submittedName>
        <fullName evidence="2">Uncharacterized protein</fullName>
    </submittedName>
</protein>
<accession>A0AA37BN21</accession>
<feature type="region of interest" description="Disordered" evidence="1">
    <location>
        <begin position="31"/>
        <end position="94"/>
    </location>
</feature>
<organism evidence="2 3">
    <name type="scientific">Planomonospora parontospora</name>
    <dbReference type="NCBI Taxonomy" id="58119"/>
    <lineage>
        <taxon>Bacteria</taxon>
        <taxon>Bacillati</taxon>
        <taxon>Actinomycetota</taxon>
        <taxon>Actinomycetes</taxon>
        <taxon>Streptosporangiales</taxon>
        <taxon>Streptosporangiaceae</taxon>
        <taxon>Planomonospora</taxon>
    </lineage>
</organism>
<feature type="region of interest" description="Disordered" evidence="1">
    <location>
        <begin position="126"/>
        <end position="330"/>
    </location>
</feature>